<dbReference type="GO" id="GO:0016020">
    <property type="term" value="C:membrane"/>
    <property type="evidence" value="ECO:0007669"/>
    <property type="project" value="UniProtKB-SubCell"/>
</dbReference>
<keyword evidence="7 13" id="KW-0479">Metal-binding</keyword>
<sequence>MYIMLARLYDEFRVANRSVTVLDAAAVIVGIWALRATVLAARRKFKTTRLRGPPRTHLIYGVSKDLFKSSSTGSLFEQWAKEYGPVYEVPTTLGGNKIVLCDPKAVGHYYARETWTYLLLPSTRRFMERNFGNGIQTVQGEAHKRQRKSLTPAFSHATIRNITPIFFHSAYKARAAWESLIDASSDDSAIIEVQNWMNHISLDTIGLAAFSHDFGSLDGKPASVTKIFDTFGSFSKRSKIISDADLILLAQVFPILSYLPTPRNRMLQEMQEIMEDISKSLLERTKNEKEKGALDGKEEKSIIGVLIKANDTDSSELHLTREEVVAQMRIILAAGYETTSTTLTWLLIELARNPGIQSKLREELLAFGVDPTYDQLNSALPYLDAVVHETLRLHPPLTEFTRVAGEDDIIPISEPVYTKSGDLVDRIAVASGTKVCIPTACINRSTAIWGADAKAFLPERWLESGAIPKAAQEVQGYRHLLTFADGPRICLGRGFAVAEIKAVLSVLVKDFVFEMRDGPGTQIEIALGMILRPKVAGEDGTRIPLRVSRYGG</sequence>
<keyword evidence="5 13" id="KW-0349">Heme</keyword>
<evidence type="ECO:0000256" key="1">
    <source>
        <dbReference type="ARBA" id="ARBA00001971"/>
    </source>
</evidence>
<protein>
    <recommendedName>
        <fullName evidence="17">Cytochrome P450</fullName>
    </recommendedName>
</protein>
<evidence type="ECO:0000313" key="16">
    <source>
        <dbReference type="Proteomes" id="UP000053989"/>
    </source>
</evidence>
<dbReference type="Gene3D" id="1.10.630.10">
    <property type="entry name" value="Cytochrome P450"/>
    <property type="match status" value="1"/>
</dbReference>
<comment type="cofactor">
    <cofactor evidence="1 13">
        <name>heme</name>
        <dbReference type="ChEBI" id="CHEBI:30413"/>
    </cofactor>
</comment>
<dbReference type="PRINTS" id="PR00465">
    <property type="entry name" value="EP450IV"/>
</dbReference>
<name>A0A0C3D479_9AGAM</name>
<evidence type="ECO:0008006" key="17">
    <source>
        <dbReference type="Google" id="ProtNLM"/>
    </source>
</evidence>
<evidence type="ECO:0000256" key="8">
    <source>
        <dbReference type="ARBA" id="ARBA00022989"/>
    </source>
</evidence>
<dbReference type="InterPro" id="IPR050121">
    <property type="entry name" value="Cytochrome_P450_monoxygenase"/>
</dbReference>
<evidence type="ECO:0000256" key="12">
    <source>
        <dbReference type="ARBA" id="ARBA00023136"/>
    </source>
</evidence>
<dbReference type="Proteomes" id="UP000053989">
    <property type="component" value="Unassembled WGS sequence"/>
</dbReference>
<evidence type="ECO:0000256" key="11">
    <source>
        <dbReference type="ARBA" id="ARBA00023033"/>
    </source>
</evidence>
<organism evidence="15 16">
    <name type="scientific">Scleroderma citrinum Foug A</name>
    <dbReference type="NCBI Taxonomy" id="1036808"/>
    <lineage>
        <taxon>Eukaryota</taxon>
        <taxon>Fungi</taxon>
        <taxon>Dikarya</taxon>
        <taxon>Basidiomycota</taxon>
        <taxon>Agaricomycotina</taxon>
        <taxon>Agaricomycetes</taxon>
        <taxon>Agaricomycetidae</taxon>
        <taxon>Boletales</taxon>
        <taxon>Sclerodermatineae</taxon>
        <taxon>Sclerodermataceae</taxon>
        <taxon>Scleroderma</taxon>
    </lineage>
</organism>
<keyword evidence="9" id="KW-0560">Oxidoreductase</keyword>
<dbReference type="PANTHER" id="PTHR24305">
    <property type="entry name" value="CYTOCHROME P450"/>
    <property type="match status" value="1"/>
</dbReference>
<evidence type="ECO:0000256" key="14">
    <source>
        <dbReference type="SAM" id="Phobius"/>
    </source>
</evidence>
<dbReference type="GO" id="GO:0004497">
    <property type="term" value="F:monooxygenase activity"/>
    <property type="evidence" value="ECO:0007669"/>
    <property type="project" value="UniProtKB-KW"/>
</dbReference>
<dbReference type="PANTHER" id="PTHR24305:SF166">
    <property type="entry name" value="CYTOCHROME P450 12A4, MITOCHONDRIAL-RELATED"/>
    <property type="match status" value="1"/>
</dbReference>
<dbReference type="STRING" id="1036808.A0A0C3D479"/>
<dbReference type="OrthoDB" id="1470350at2759"/>
<dbReference type="HOGENOM" id="CLU_001570_5_11_1"/>
<evidence type="ECO:0000256" key="6">
    <source>
        <dbReference type="ARBA" id="ARBA00022692"/>
    </source>
</evidence>
<dbReference type="InterPro" id="IPR002403">
    <property type="entry name" value="Cyt_P450_E_grp-IV"/>
</dbReference>
<reference evidence="16" key="2">
    <citation type="submission" date="2015-01" db="EMBL/GenBank/DDBJ databases">
        <title>Evolutionary Origins and Diversification of the Mycorrhizal Mutualists.</title>
        <authorList>
            <consortium name="DOE Joint Genome Institute"/>
            <consortium name="Mycorrhizal Genomics Consortium"/>
            <person name="Kohler A."/>
            <person name="Kuo A."/>
            <person name="Nagy L.G."/>
            <person name="Floudas D."/>
            <person name="Copeland A."/>
            <person name="Barry K.W."/>
            <person name="Cichocki N."/>
            <person name="Veneault-Fourrey C."/>
            <person name="LaButti K."/>
            <person name="Lindquist E.A."/>
            <person name="Lipzen A."/>
            <person name="Lundell T."/>
            <person name="Morin E."/>
            <person name="Murat C."/>
            <person name="Riley R."/>
            <person name="Ohm R."/>
            <person name="Sun H."/>
            <person name="Tunlid A."/>
            <person name="Henrissat B."/>
            <person name="Grigoriev I.V."/>
            <person name="Hibbett D.S."/>
            <person name="Martin F."/>
        </authorList>
    </citation>
    <scope>NUCLEOTIDE SEQUENCE [LARGE SCALE GENOMIC DNA]</scope>
    <source>
        <strain evidence="16">Foug A</strain>
    </source>
</reference>
<evidence type="ECO:0000313" key="15">
    <source>
        <dbReference type="EMBL" id="KIM50916.1"/>
    </source>
</evidence>
<keyword evidence="16" id="KW-1185">Reference proteome</keyword>
<dbReference type="GO" id="GO:0016705">
    <property type="term" value="F:oxidoreductase activity, acting on paired donors, with incorporation or reduction of molecular oxygen"/>
    <property type="evidence" value="ECO:0007669"/>
    <property type="project" value="InterPro"/>
</dbReference>
<evidence type="ECO:0000256" key="5">
    <source>
        <dbReference type="ARBA" id="ARBA00022617"/>
    </source>
</evidence>
<evidence type="ECO:0000256" key="3">
    <source>
        <dbReference type="ARBA" id="ARBA00004721"/>
    </source>
</evidence>
<dbReference type="Pfam" id="PF00067">
    <property type="entry name" value="p450"/>
    <property type="match status" value="1"/>
</dbReference>
<keyword evidence="12 14" id="KW-0472">Membrane</keyword>
<evidence type="ECO:0000256" key="7">
    <source>
        <dbReference type="ARBA" id="ARBA00022723"/>
    </source>
</evidence>
<keyword evidence="10 13" id="KW-0408">Iron</keyword>
<feature type="binding site" description="axial binding residue" evidence="13">
    <location>
        <position position="490"/>
    </location>
    <ligand>
        <name>heme</name>
        <dbReference type="ChEBI" id="CHEBI:30413"/>
    </ligand>
    <ligandPart>
        <name>Fe</name>
        <dbReference type="ChEBI" id="CHEBI:18248"/>
    </ligandPart>
</feature>
<evidence type="ECO:0000256" key="4">
    <source>
        <dbReference type="ARBA" id="ARBA00010617"/>
    </source>
</evidence>
<dbReference type="SUPFAM" id="SSF48264">
    <property type="entry name" value="Cytochrome P450"/>
    <property type="match status" value="1"/>
</dbReference>
<keyword evidence="6 14" id="KW-0812">Transmembrane</keyword>
<dbReference type="PRINTS" id="PR00385">
    <property type="entry name" value="P450"/>
</dbReference>
<dbReference type="InterPro" id="IPR001128">
    <property type="entry name" value="Cyt_P450"/>
</dbReference>
<accession>A0A0C3D479</accession>
<dbReference type="GO" id="GO:0020037">
    <property type="term" value="F:heme binding"/>
    <property type="evidence" value="ECO:0007669"/>
    <property type="project" value="InterPro"/>
</dbReference>
<comment type="pathway">
    <text evidence="3">Secondary metabolite biosynthesis; terpenoid biosynthesis.</text>
</comment>
<evidence type="ECO:0000256" key="9">
    <source>
        <dbReference type="ARBA" id="ARBA00023002"/>
    </source>
</evidence>
<reference evidence="15 16" key="1">
    <citation type="submission" date="2014-04" db="EMBL/GenBank/DDBJ databases">
        <authorList>
            <consortium name="DOE Joint Genome Institute"/>
            <person name="Kuo A."/>
            <person name="Kohler A."/>
            <person name="Nagy L.G."/>
            <person name="Floudas D."/>
            <person name="Copeland A."/>
            <person name="Barry K.W."/>
            <person name="Cichocki N."/>
            <person name="Veneault-Fourrey C."/>
            <person name="LaButti K."/>
            <person name="Lindquist E.A."/>
            <person name="Lipzen A."/>
            <person name="Lundell T."/>
            <person name="Morin E."/>
            <person name="Murat C."/>
            <person name="Sun H."/>
            <person name="Tunlid A."/>
            <person name="Henrissat B."/>
            <person name="Grigoriev I.V."/>
            <person name="Hibbett D.S."/>
            <person name="Martin F."/>
            <person name="Nordberg H.P."/>
            <person name="Cantor M.N."/>
            <person name="Hua S.X."/>
        </authorList>
    </citation>
    <scope>NUCLEOTIDE SEQUENCE [LARGE SCALE GENOMIC DNA]</scope>
    <source>
        <strain evidence="15 16">Foug A</strain>
    </source>
</reference>
<evidence type="ECO:0000256" key="10">
    <source>
        <dbReference type="ARBA" id="ARBA00023004"/>
    </source>
</evidence>
<keyword evidence="11" id="KW-0503">Monooxygenase</keyword>
<proteinExistence type="inferred from homology"/>
<dbReference type="AlphaFoldDB" id="A0A0C3D479"/>
<keyword evidence="8 14" id="KW-1133">Transmembrane helix</keyword>
<comment type="subcellular location">
    <subcellularLocation>
        <location evidence="2">Membrane</location>
    </subcellularLocation>
</comment>
<gene>
    <name evidence="15" type="ORF">SCLCIDRAFT_1224985</name>
</gene>
<evidence type="ECO:0000256" key="2">
    <source>
        <dbReference type="ARBA" id="ARBA00004370"/>
    </source>
</evidence>
<dbReference type="InterPro" id="IPR036396">
    <property type="entry name" value="Cyt_P450_sf"/>
</dbReference>
<feature type="transmembrane region" description="Helical" evidence="14">
    <location>
        <begin position="20"/>
        <end position="41"/>
    </location>
</feature>
<dbReference type="GO" id="GO:0005506">
    <property type="term" value="F:iron ion binding"/>
    <property type="evidence" value="ECO:0007669"/>
    <property type="project" value="InterPro"/>
</dbReference>
<evidence type="ECO:0000256" key="13">
    <source>
        <dbReference type="PIRSR" id="PIRSR602403-1"/>
    </source>
</evidence>
<comment type="similarity">
    <text evidence="4">Belongs to the cytochrome P450 family.</text>
</comment>
<dbReference type="EMBL" id="KN822309">
    <property type="protein sequence ID" value="KIM50916.1"/>
    <property type="molecule type" value="Genomic_DNA"/>
</dbReference>
<dbReference type="InParanoid" id="A0A0C3D479"/>